<protein>
    <submittedName>
        <fullName evidence="1">Ribonuclease HI</fullName>
    </submittedName>
</protein>
<evidence type="ECO:0000313" key="1">
    <source>
        <dbReference type="EMBL" id="MCM2369288.1"/>
    </source>
</evidence>
<dbReference type="InterPro" id="IPR012337">
    <property type="entry name" value="RNaseH-like_sf"/>
</dbReference>
<sequence>MTNDSTPTTPESLALDRLAFAERAVAEALNPSMDVPHVSPVPNLASLLLVVSAQSTTLDDGRWQFAIETAGGDPILEAEDRERGDLNRLTLLAAVRGLEAIDGPSGVTLLSHNRYLIRSLTDSLPRWRRSDFVWDHFGRRVEVQHADLWRRIDHALGIHEVQACLLTARMVSRPDAATPSNRITMPAKHRIQDQSSGLSQTSISCRSPISRIESAHPAHMAPHTGNRLRDWLLQSAVDTSQRAHRIAMIGQDRPQ</sequence>
<dbReference type="SUPFAM" id="SSF53098">
    <property type="entry name" value="Ribonuclease H-like"/>
    <property type="match status" value="1"/>
</dbReference>
<gene>
    <name evidence="1" type="ORF">NB063_01505</name>
</gene>
<dbReference type="Proteomes" id="UP001202961">
    <property type="component" value="Unassembled WGS sequence"/>
</dbReference>
<comment type="caution">
    <text evidence="1">The sequence shown here is derived from an EMBL/GenBank/DDBJ whole genome shotgun (WGS) entry which is preliminary data.</text>
</comment>
<dbReference type="Gene3D" id="3.30.420.10">
    <property type="entry name" value="Ribonuclease H-like superfamily/Ribonuclease H"/>
    <property type="match status" value="1"/>
</dbReference>
<evidence type="ECO:0000313" key="2">
    <source>
        <dbReference type="Proteomes" id="UP001202961"/>
    </source>
</evidence>
<organism evidence="1 2">
    <name type="scientific">Aporhodopirellula aestuarii</name>
    <dbReference type="NCBI Taxonomy" id="2950107"/>
    <lineage>
        <taxon>Bacteria</taxon>
        <taxon>Pseudomonadati</taxon>
        <taxon>Planctomycetota</taxon>
        <taxon>Planctomycetia</taxon>
        <taxon>Pirellulales</taxon>
        <taxon>Pirellulaceae</taxon>
        <taxon>Aporhodopirellula</taxon>
    </lineage>
</organism>
<name>A0ABT0TXE8_9BACT</name>
<dbReference type="RefSeq" id="WP_250926963.1">
    <property type="nucleotide sequence ID" value="NZ_JAMQBK010000007.1"/>
</dbReference>
<accession>A0ABT0TXE8</accession>
<keyword evidence="2" id="KW-1185">Reference proteome</keyword>
<dbReference type="EMBL" id="JAMQBK010000007">
    <property type="protein sequence ID" value="MCM2369288.1"/>
    <property type="molecule type" value="Genomic_DNA"/>
</dbReference>
<reference evidence="1 2" key="1">
    <citation type="journal article" date="2022" name="Syst. Appl. Microbiol.">
        <title>Rhodopirellula aestuarii sp. nov., a novel member of the genus Rhodopirellula isolated from brackish sediments collected in the Tagus River estuary, Portugal.</title>
        <authorList>
            <person name="Vitorino I.R."/>
            <person name="Klimek D."/>
            <person name="Calusinska M."/>
            <person name="Lobo-da-Cunha A."/>
            <person name="Vasconcelos V."/>
            <person name="Lage O.M."/>
        </authorList>
    </citation>
    <scope>NUCLEOTIDE SEQUENCE [LARGE SCALE GENOMIC DNA]</scope>
    <source>
        <strain evidence="1 2">ICT_H3.1</strain>
    </source>
</reference>
<proteinExistence type="predicted"/>
<dbReference type="InterPro" id="IPR036397">
    <property type="entry name" value="RNaseH_sf"/>
</dbReference>